<comment type="caution">
    <text evidence="2">The sequence shown here is derived from an EMBL/GenBank/DDBJ whole genome shotgun (WGS) entry which is preliminary data.</text>
</comment>
<feature type="region of interest" description="Disordered" evidence="1">
    <location>
        <begin position="55"/>
        <end position="84"/>
    </location>
</feature>
<gene>
    <name evidence="2" type="ORF">M0638_14165</name>
</gene>
<name>A0A9X2BVZ0_9PROT</name>
<proteinExistence type="predicted"/>
<keyword evidence="3" id="KW-1185">Reference proteome</keyword>
<dbReference type="RefSeq" id="WP_248667655.1">
    <property type="nucleotide sequence ID" value="NZ_JALPRX010000060.1"/>
</dbReference>
<sequence>MTTGRAADEPVRVNRAPVLTLWAAVVAEALGHAEATALSLGSVVAGTSARAKARRLGIEETPRATEKAAEGAVPEGRPSSPAPARTVRLLGRDLALSGDDPPLAMRDGRPAPPGPVRAYVARAFGRRLPEVRAAMHDLAVSLPPAELERRGFRLYEAFRPAVPEDVRGWGAKGLLHLDRIRGAAGPEGR</sequence>
<accession>A0A9X2BVZ0</accession>
<evidence type="ECO:0000313" key="3">
    <source>
        <dbReference type="Proteomes" id="UP001139516"/>
    </source>
</evidence>
<protein>
    <submittedName>
        <fullName evidence="2">Uncharacterized protein</fullName>
    </submittedName>
</protein>
<dbReference type="EMBL" id="JALPRX010000060">
    <property type="protein sequence ID" value="MCK8785531.1"/>
    <property type="molecule type" value="Genomic_DNA"/>
</dbReference>
<dbReference type="Proteomes" id="UP001139516">
    <property type="component" value="Unassembled WGS sequence"/>
</dbReference>
<evidence type="ECO:0000313" key="2">
    <source>
        <dbReference type="EMBL" id="MCK8785531.1"/>
    </source>
</evidence>
<organism evidence="2 3">
    <name type="scientific">Roseomonas acroporae</name>
    <dbReference type="NCBI Taxonomy" id="2937791"/>
    <lineage>
        <taxon>Bacteria</taxon>
        <taxon>Pseudomonadati</taxon>
        <taxon>Pseudomonadota</taxon>
        <taxon>Alphaproteobacteria</taxon>
        <taxon>Acetobacterales</taxon>
        <taxon>Roseomonadaceae</taxon>
        <taxon>Roseomonas</taxon>
    </lineage>
</organism>
<reference evidence="2" key="1">
    <citation type="submission" date="2022-04" db="EMBL/GenBank/DDBJ databases">
        <title>Roseomonas acroporae sp. nov., isolated from coral Acropora digitifera.</title>
        <authorList>
            <person name="Sun H."/>
        </authorList>
    </citation>
    <scope>NUCLEOTIDE SEQUENCE</scope>
    <source>
        <strain evidence="2">NAR14</strain>
    </source>
</reference>
<feature type="compositionally biased region" description="Basic and acidic residues" evidence="1">
    <location>
        <begin position="56"/>
        <end position="69"/>
    </location>
</feature>
<evidence type="ECO:0000256" key="1">
    <source>
        <dbReference type="SAM" id="MobiDB-lite"/>
    </source>
</evidence>
<dbReference type="AlphaFoldDB" id="A0A9X2BVZ0"/>